<dbReference type="Proteomes" id="UP000501003">
    <property type="component" value="Chromosome"/>
</dbReference>
<reference evidence="2 3" key="1">
    <citation type="submission" date="2020-05" db="EMBL/GenBank/DDBJ databases">
        <title>Aquirufa sp. strain 15G-AUS-rot a new Aquirufa species.</title>
        <authorList>
            <person name="Pitt A."/>
            <person name="Hahn M.W."/>
        </authorList>
    </citation>
    <scope>NUCLEOTIDE SEQUENCE [LARGE SCALE GENOMIC DNA]</scope>
    <source>
        <strain evidence="2 3">15G-AUS-rot</strain>
    </source>
</reference>
<evidence type="ECO:0000313" key="3">
    <source>
        <dbReference type="Proteomes" id="UP000501003"/>
    </source>
</evidence>
<keyword evidence="1" id="KW-0812">Transmembrane</keyword>
<keyword evidence="3" id="KW-1185">Reference proteome</keyword>
<dbReference type="EMBL" id="CP054056">
    <property type="protein sequence ID" value="QKJ24892.1"/>
    <property type="molecule type" value="Genomic_DNA"/>
</dbReference>
<organism evidence="2 3">
    <name type="scientific">Aquiluna borgnonia</name>
    <dbReference type="NCBI Taxonomy" id="2499157"/>
    <lineage>
        <taxon>Bacteria</taxon>
        <taxon>Bacillati</taxon>
        <taxon>Actinomycetota</taxon>
        <taxon>Actinomycetes</taxon>
        <taxon>Micrococcales</taxon>
        <taxon>Microbacteriaceae</taxon>
        <taxon>Luna cluster</taxon>
        <taxon>Luna-1 subcluster</taxon>
        <taxon>Aquiluna</taxon>
    </lineage>
</organism>
<evidence type="ECO:0008006" key="4">
    <source>
        <dbReference type="Google" id="ProtNLM"/>
    </source>
</evidence>
<proteinExistence type="predicted"/>
<keyword evidence="1" id="KW-1133">Transmembrane helix</keyword>
<name>A0A7D4TJX2_9MICO</name>
<protein>
    <recommendedName>
        <fullName evidence="4">SAF domain-containing protein</fullName>
    </recommendedName>
</protein>
<evidence type="ECO:0000313" key="2">
    <source>
        <dbReference type="EMBL" id="QKJ24892.1"/>
    </source>
</evidence>
<evidence type="ECO:0000256" key="1">
    <source>
        <dbReference type="SAM" id="Phobius"/>
    </source>
</evidence>
<keyword evidence="1" id="KW-0472">Membrane</keyword>
<feature type="transmembrane region" description="Helical" evidence="1">
    <location>
        <begin position="12"/>
        <end position="31"/>
    </location>
</feature>
<dbReference type="RefSeq" id="WP_173493189.1">
    <property type="nucleotide sequence ID" value="NZ_CP054056.1"/>
</dbReference>
<sequence>MAKVFRRAVPRWFLLTLFFGVGLVGVGYVALNRPLPSYLIASSNLSAGQTVLISDFETAALELGEASKAYVTLENFEPGMQLIDPIPAGELLPKSRLTPQLDPNLTTLRVTPSLPVSLAVVPGSYVGVWQSFEIEGEITTLQLVERAKVTQVIAPDGLFANDTAEVELLLDVDSATLLMDAITAEYEIYLLRRP</sequence>
<gene>
    <name evidence="2" type="ORF">HRU87_01405</name>
</gene>
<dbReference type="AlphaFoldDB" id="A0A7D4TJX2"/>
<accession>A0A7D4TJX2</accession>
<dbReference type="KEGG" id="aqg:HRU87_01405"/>
<dbReference type="CDD" id="cd11614">
    <property type="entry name" value="SAF_CpaB_FlgA_like"/>
    <property type="match status" value="1"/>
</dbReference>